<keyword evidence="1" id="KW-0812">Transmembrane</keyword>
<name>A0A1I6D0H5_9FIRM</name>
<feature type="transmembrane region" description="Helical" evidence="1">
    <location>
        <begin position="124"/>
        <end position="143"/>
    </location>
</feature>
<feature type="transmembrane region" description="Helical" evidence="1">
    <location>
        <begin position="32"/>
        <end position="49"/>
    </location>
</feature>
<feature type="transmembrane region" description="Helical" evidence="1">
    <location>
        <begin position="84"/>
        <end position="104"/>
    </location>
</feature>
<protein>
    <submittedName>
        <fullName evidence="2">Uncharacterized protein</fullName>
    </submittedName>
</protein>
<dbReference type="AlphaFoldDB" id="A0A1I6D0H5"/>
<keyword evidence="3" id="KW-1185">Reference proteome</keyword>
<dbReference type="OrthoDB" id="1807774at2"/>
<proteinExistence type="predicted"/>
<evidence type="ECO:0000256" key="1">
    <source>
        <dbReference type="SAM" id="Phobius"/>
    </source>
</evidence>
<accession>A0A1I6D0H5</accession>
<evidence type="ECO:0000313" key="2">
    <source>
        <dbReference type="EMBL" id="SFQ98996.1"/>
    </source>
</evidence>
<organism evidence="2 3">
    <name type="scientific">Desulfoscipio geothermicus DSM 3669</name>
    <dbReference type="NCBI Taxonomy" id="1121426"/>
    <lineage>
        <taxon>Bacteria</taxon>
        <taxon>Bacillati</taxon>
        <taxon>Bacillota</taxon>
        <taxon>Clostridia</taxon>
        <taxon>Eubacteriales</taxon>
        <taxon>Desulfallaceae</taxon>
        <taxon>Desulfoscipio</taxon>
    </lineage>
</organism>
<keyword evidence="1" id="KW-0472">Membrane</keyword>
<dbReference type="STRING" id="39060.SAMN05660706_1046"/>
<feature type="transmembrane region" description="Helical" evidence="1">
    <location>
        <begin position="55"/>
        <end position="72"/>
    </location>
</feature>
<dbReference type="EMBL" id="FOYM01000004">
    <property type="protein sequence ID" value="SFQ98996.1"/>
    <property type="molecule type" value="Genomic_DNA"/>
</dbReference>
<feature type="transmembrane region" description="Helical" evidence="1">
    <location>
        <begin position="6"/>
        <end position="25"/>
    </location>
</feature>
<keyword evidence="1" id="KW-1133">Transmembrane helix</keyword>
<evidence type="ECO:0000313" key="3">
    <source>
        <dbReference type="Proteomes" id="UP000199584"/>
    </source>
</evidence>
<reference evidence="3" key="1">
    <citation type="submission" date="2016-10" db="EMBL/GenBank/DDBJ databases">
        <authorList>
            <person name="Varghese N."/>
            <person name="Submissions S."/>
        </authorList>
    </citation>
    <scope>NUCLEOTIDE SEQUENCE [LARGE SCALE GENOMIC DNA]</scope>
    <source>
        <strain evidence="3">DSM 3669</strain>
    </source>
</reference>
<gene>
    <name evidence="2" type="ORF">SAMN05660706_1046</name>
</gene>
<sequence>MLQALLFFMQGIPESIGLFACCLALARVKLRWEVILPFAGIMTLVIYVVRSLPVTFGLHTVTGILLYTLFIARATRVPPSSSFIVSFAGFALLALLEVIMYELIGNLFNTEVSQLLLNDYTQMLIGLPQALTMIAVALVIAKYRKPLEGMWRI</sequence>
<dbReference type="Proteomes" id="UP000199584">
    <property type="component" value="Unassembled WGS sequence"/>
</dbReference>
<dbReference type="RefSeq" id="WP_092482023.1">
    <property type="nucleotide sequence ID" value="NZ_FOYM01000004.1"/>
</dbReference>